<dbReference type="PANTHER" id="PTHR33265">
    <property type="entry name" value="AVR9/CF-9 RAPIDLY ELICITED PROTEIN-RELATED"/>
    <property type="match status" value="1"/>
</dbReference>
<organism evidence="1 2">
    <name type="scientific">Saponaria officinalis</name>
    <name type="common">Common soapwort</name>
    <name type="synonym">Lychnis saponaria</name>
    <dbReference type="NCBI Taxonomy" id="3572"/>
    <lineage>
        <taxon>Eukaryota</taxon>
        <taxon>Viridiplantae</taxon>
        <taxon>Streptophyta</taxon>
        <taxon>Embryophyta</taxon>
        <taxon>Tracheophyta</taxon>
        <taxon>Spermatophyta</taxon>
        <taxon>Magnoliopsida</taxon>
        <taxon>eudicotyledons</taxon>
        <taxon>Gunneridae</taxon>
        <taxon>Pentapetalae</taxon>
        <taxon>Caryophyllales</taxon>
        <taxon>Caryophyllaceae</taxon>
        <taxon>Caryophylleae</taxon>
        <taxon>Saponaria</taxon>
    </lineage>
</organism>
<keyword evidence="2" id="KW-1185">Reference proteome</keyword>
<name>A0AAW1I5F2_SAPOF</name>
<evidence type="ECO:0000313" key="1">
    <source>
        <dbReference type="EMBL" id="KAK9683813.1"/>
    </source>
</evidence>
<dbReference type="EMBL" id="JBDFQZ010000010">
    <property type="protein sequence ID" value="KAK9683813.1"/>
    <property type="molecule type" value="Genomic_DNA"/>
</dbReference>
<dbReference type="Proteomes" id="UP001443914">
    <property type="component" value="Unassembled WGS sequence"/>
</dbReference>
<sequence>MVDIKYIKTRVKTLAKSLGDLLLRHHTCHETLACQSLDVHVPVAWPKEYEFSCSSTPAATTSYISKSKRHYPCSFYYYNNHQSLYHNFRNWRRGKLVLCDEQKLKNFIEVGDVVDHGCVDKAADEFIERFYKQLKLQNVGPKSKEFR</sequence>
<dbReference type="Pfam" id="PF05553">
    <property type="entry name" value="DUF761"/>
    <property type="match status" value="1"/>
</dbReference>
<dbReference type="AlphaFoldDB" id="A0AAW1I5F2"/>
<comment type="caution">
    <text evidence="1">The sequence shown here is derived from an EMBL/GenBank/DDBJ whole genome shotgun (WGS) entry which is preliminary data.</text>
</comment>
<protein>
    <submittedName>
        <fullName evidence="1">Uncharacterized protein</fullName>
    </submittedName>
</protein>
<evidence type="ECO:0000313" key="2">
    <source>
        <dbReference type="Proteomes" id="UP001443914"/>
    </source>
</evidence>
<accession>A0AAW1I5F2</accession>
<gene>
    <name evidence="1" type="ORF">RND81_10G166600</name>
</gene>
<dbReference type="InterPro" id="IPR008480">
    <property type="entry name" value="DUF761_pln"/>
</dbReference>
<proteinExistence type="predicted"/>
<dbReference type="PANTHER" id="PTHR33265:SF26">
    <property type="entry name" value="OS06G0554600 PROTEIN"/>
    <property type="match status" value="1"/>
</dbReference>
<reference evidence="1" key="1">
    <citation type="submission" date="2024-03" db="EMBL/GenBank/DDBJ databases">
        <title>WGS assembly of Saponaria officinalis var. Norfolk2.</title>
        <authorList>
            <person name="Jenkins J."/>
            <person name="Shu S."/>
            <person name="Grimwood J."/>
            <person name="Barry K."/>
            <person name="Goodstein D."/>
            <person name="Schmutz J."/>
            <person name="Leebens-Mack J."/>
            <person name="Osbourn A."/>
        </authorList>
    </citation>
    <scope>NUCLEOTIDE SEQUENCE [LARGE SCALE GENOMIC DNA]</scope>
    <source>
        <strain evidence="1">JIC</strain>
    </source>
</reference>